<name>A0A9X3YKG7_9GAMM</name>
<reference evidence="1" key="1">
    <citation type="submission" date="2023-02" db="EMBL/GenBank/DDBJ databases">
        <title>Tahibacter soli sp. nov. isolated from soil.</title>
        <authorList>
            <person name="Baek J.H."/>
            <person name="Lee J.K."/>
            <person name="Choi D.G."/>
            <person name="Jeon C.O."/>
        </authorList>
    </citation>
    <scope>NUCLEOTIDE SEQUENCE</scope>
    <source>
        <strain evidence="1">BL</strain>
    </source>
</reference>
<gene>
    <name evidence="1" type="ORF">OD750_007195</name>
</gene>
<dbReference type="Proteomes" id="UP001139971">
    <property type="component" value="Unassembled WGS sequence"/>
</dbReference>
<protein>
    <recommendedName>
        <fullName evidence="3">RNA polymerase sigma-70 factor (ECF subfamily)</fullName>
    </recommendedName>
</protein>
<accession>A0A9X3YKG7</accession>
<proteinExistence type="predicted"/>
<dbReference type="EMBL" id="JAOVZO020000008">
    <property type="protein sequence ID" value="MDC8012333.1"/>
    <property type="molecule type" value="Genomic_DNA"/>
</dbReference>
<dbReference type="SUPFAM" id="SSF88946">
    <property type="entry name" value="Sigma2 domain of RNA polymerase sigma factors"/>
    <property type="match status" value="1"/>
</dbReference>
<evidence type="ECO:0000313" key="2">
    <source>
        <dbReference type="Proteomes" id="UP001139971"/>
    </source>
</evidence>
<dbReference type="GO" id="GO:0003700">
    <property type="term" value="F:DNA-binding transcription factor activity"/>
    <property type="evidence" value="ECO:0007669"/>
    <property type="project" value="InterPro"/>
</dbReference>
<dbReference type="AlphaFoldDB" id="A0A9X3YKG7"/>
<dbReference type="Gene3D" id="1.10.1740.10">
    <property type="match status" value="1"/>
</dbReference>
<sequence>MPAFPTTRWSLIRASDRAAGDVGAAWGELVRDYRPAIVAYFRRGALARDAEDLAQEFLLRSIRESWWSRADPGVGGFRRFLYALLTRFAAQQRDAAHRRYEQGGADAFDAAGDATPERAFDLDFALCLTRGAWRTLGAEYDADGRGELFAALEPWLAEAPAHGELAALAARLGIAPNTLAVQLKRLRARFQKAVHAALTQLCVDDAQADADLAALRDALASDGAHA</sequence>
<keyword evidence="2" id="KW-1185">Reference proteome</keyword>
<dbReference type="GO" id="GO:0006352">
    <property type="term" value="P:DNA-templated transcription initiation"/>
    <property type="evidence" value="ECO:0007669"/>
    <property type="project" value="InterPro"/>
</dbReference>
<dbReference type="RefSeq" id="WP_263543826.1">
    <property type="nucleotide sequence ID" value="NZ_JAOVZO020000008.1"/>
</dbReference>
<organism evidence="1 2">
    <name type="scientific">Tahibacter soli</name>
    <dbReference type="NCBI Taxonomy" id="2983605"/>
    <lineage>
        <taxon>Bacteria</taxon>
        <taxon>Pseudomonadati</taxon>
        <taxon>Pseudomonadota</taxon>
        <taxon>Gammaproteobacteria</taxon>
        <taxon>Lysobacterales</taxon>
        <taxon>Rhodanobacteraceae</taxon>
        <taxon>Tahibacter</taxon>
    </lineage>
</organism>
<evidence type="ECO:0008006" key="3">
    <source>
        <dbReference type="Google" id="ProtNLM"/>
    </source>
</evidence>
<evidence type="ECO:0000313" key="1">
    <source>
        <dbReference type="EMBL" id="MDC8012333.1"/>
    </source>
</evidence>
<comment type="caution">
    <text evidence="1">The sequence shown here is derived from an EMBL/GenBank/DDBJ whole genome shotgun (WGS) entry which is preliminary data.</text>
</comment>
<dbReference type="InterPro" id="IPR013325">
    <property type="entry name" value="RNA_pol_sigma_r2"/>
</dbReference>